<gene>
    <name evidence="2" type="ordered locus">Closa_0199</name>
</gene>
<dbReference type="RefSeq" id="WP_013270940.1">
    <property type="nucleotide sequence ID" value="NC_014376.1"/>
</dbReference>
<dbReference type="HOGENOM" id="CLU_2896285_0_0_9"/>
<evidence type="ECO:0000313" key="2">
    <source>
        <dbReference type="EMBL" id="ADL02840.1"/>
    </source>
</evidence>
<feature type="region of interest" description="Disordered" evidence="1">
    <location>
        <begin position="1"/>
        <end position="21"/>
    </location>
</feature>
<dbReference type="PaxDb" id="610130-Closa_0199"/>
<dbReference type="EMBL" id="CP002109">
    <property type="protein sequence ID" value="ADL02840.1"/>
    <property type="molecule type" value="Genomic_DNA"/>
</dbReference>
<dbReference type="KEGG" id="csh:Closa_0199"/>
<dbReference type="AlphaFoldDB" id="D9R1U9"/>
<evidence type="ECO:0000313" key="3">
    <source>
        <dbReference type="Proteomes" id="UP000001662"/>
    </source>
</evidence>
<proteinExistence type="predicted"/>
<keyword evidence="3" id="KW-1185">Reference proteome</keyword>
<reference evidence="2" key="1">
    <citation type="submission" date="2010-07" db="EMBL/GenBank/DDBJ databases">
        <title>Complete sequence of Clostridium saccharolyticum WM1.</title>
        <authorList>
            <consortium name="US DOE Joint Genome Institute"/>
            <person name="Lucas S."/>
            <person name="Copeland A."/>
            <person name="Lapidus A."/>
            <person name="Cheng J.-F."/>
            <person name="Bruce D."/>
            <person name="Goodwin L."/>
            <person name="Pitluck S."/>
            <person name="Chertkov O."/>
            <person name="Detter J.C."/>
            <person name="Han C."/>
            <person name="Tapia R."/>
            <person name="Land M."/>
            <person name="Hauser L."/>
            <person name="Chang Y.-J."/>
            <person name="Jeffries C."/>
            <person name="Kyrpides N."/>
            <person name="Ivanova N."/>
            <person name="Mikhailova N."/>
            <person name="Mouttaki H."/>
            <person name="Lin L."/>
            <person name="Zhou J."/>
            <person name="Hemme C.L."/>
            <person name="Woyke T."/>
        </authorList>
    </citation>
    <scope>NUCLEOTIDE SEQUENCE [LARGE SCALE GENOMIC DNA]</scope>
    <source>
        <strain evidence="2">WM1</strain>
    </source>
</reference>
<accession>D9R1U9</accession>
<feature type="compositionally biased region" description="Basic and acidic residues" evidence="1">
    <location>
        <begin position="1"/>
        <end position="12"/>
    </location>
</feature>
<sequence>MSDVKQELEKRAAGGGGKSHSVKLTKNMTIVDMVKALEPEIKRALPSNLSPERFTRNSLSSV</sequence>
<dbReference type="Proteomes" id="UP000001662">
    <property type="component" value="Chromosome"/>
</dbReference>
<evidence type="ECO:0000256" key="1">
    <source>
        <dbReference type="SAM" id="MobiDB-lite"/>
    </source>
</evidence>
<name>D9R1U9_LACSW</name>
<protein>
    <submittedName>
        <fullName evidence="2">Recombination and repair protein RecT</fullName>
    </submittedName>
</protein>
<organism evidence="2 3">
    <name type="scientific">Lacrimispora saccharolytica (strain ATCC 35040 / DSM 2544 / NRCC 2533 / WM1)</name>
    <name type="common">Clostridium saccharolyticum</name>
    <dbReference type="NCBI Taxonomy" id="610130"/>
    <lineage>
        <taxon>Bacteria</taxon>
        <taxon>Bacillati</taxon>
        <taxon>Bacillota</taxon>
        <taxon>Clostridia</taxon>
        <taxon>Lachnospirales</taxon>
        <taxon>Lachnospiraceae</taxon>
        <taxon>Lacrimispora</taxon>
    </lineage>
</organism>